<dbReference type="SFLD" id="SFLDG01212">
    <property type="entry name" value="Phytoene_synthase_like"/>
    <property type="match status" value="1"/>
</dbReference>
<dbReference type="InterPro" id="IPR044843">
    <property type="entry name" value="Trans_IPPS_bact-type"/>
</dbReference>
<dbReference type="GO" id="GO:0051996">
    <property type="term" value="F:squalene synthase [NAD(P)H] activity"/>
    <property type="evidence" value="ECO:0007669"/>
    <property type="project" value="InterPro"/>
</dbReference>
<dbReference type="Proteomes" id="UP000008190">
    <property type="component" value="Chromosome"/>
</dbReference>
<dbReference type="UniPathway" id="UPA00799"/>
<dbReference type="RefSeq" id="WP_014350102.1">
    <property type="nucleotide sequence ID" value="NC_016887.1"/>
</dbReference>
<dbReference type="Pfam" id="PF00494">
    <property type="entry name" value="SQS_PSY"/>
    <property type="match status" value="1"/>
</dbReference>
<comment type="pathway">
    <text evidence="1">Carotenoid biosynthesis; phytoene biosynthesis.</text>
</comment>
<dbReference type="InterPro" id="IPR033904">
    <property type="entry name" value="Trans_IPPS_HH"/>
</dbReference>
<dbReference type="GO" id="GO:0004311">
    <property type="term" value="F:geranylgeranyl diphosphate synthase activity"/>
    <property type="evidence" value="ECO:0007669"/>
    <property type="project" value="InterPro"/>
</dbReference>
<dbReference type="PROSITE" id="PS01045">
    <property type="entry name" value="SQUALEN_PHYTOEN_SYN_2"/>
    <property type="match status" value="1"/>
</dbReference>
<evidence type="ECO:0000313" key="4">
    <source>
        <dbReference type="Proteomes" id="UP000008190"/>
    </source>
</evidence>
<dbReference type="PANTHER" id="PTHR31480">
    <property type="entry name" value="BIFUNCTIONAL LYCOPENE CYCLASE/PHYTOENE SYNTHASE"/>
    <property type="match status" value="1"/>
</dbReference>
<proteinExistence type="predicted"/>
<sequence>MTGAERGLELTAATDRSRPAGTTELAAAYRLCRRIAAEHGRTYFLATRLLSAPQRPAVHALYAFARMVDDIVDGSASTAPPSSATLAAHGLTARLDLIEDRLRTALTPGAAAIPAAGPTDRQRDAILLAVTDTSRRYGIAAEHFWTFLDSMRMDIPGTPRFRNRYADMAELNEYMRGSAAAIGLQLLPVLGTVVPVAEAEPAAAALGNAFQLTNFLRDIGEDLDRGRIYLPADELVAFGVDDELLADCRRSGRTDRRVRRALAYLIAVNRDLYRTAAPGIELLAPRVRPAIRTAATLYGAILEQIEASDYAVFDRRAVVPVHRKLRVAAGAYLTGR</sequence>
<dbReference type="OrthoDB" id="9807580at2"/>
<organism evidence="3 4">
    <name type="scientific">Nocardia cyriacigeorgica (strain GUH-2)</name>
    <dbReference type="NCBI Taxonomy" id="1127134"/>
    <lineage>
        <taxon>Bacteria</taxon>
        <taxon>Bacillati</taxon>
        <taxon>Actinomycetota</taxon>
        <taxon>Actinomycetes</taxon>
        <taxon>Mycobacteriales</taxon>
        <taxon>Nocardiaceae</taxon>
        <taxon>Nocardia</taxon>
    </lineage>
</organism>
<dbReference type="InterPro" id="IPR019845">
    <property type="entry name" value="Squalene/phytoene_synthase_CS"/>
</dbReference>
<dbReference type="eggNOG" id="COG1562">
    <property type="taxonomic scope" value="Bacteria"/>
</dbReference>
<dbReference type="GO" id="GO:0016117">
    <property type="term" value="P:carotenoid biosynthetic process"/>
    <property type="evidence" value="ECO:0007669"/>
    <property type="project" value="UniProtKB-ARBA"/>
</dbReference>
<dbReference type="HOGENOM" id="CLU_037269_1_2_11"/>
<gene>
    <name evidence="3" type="primary">crtB</name>
    <name evidence="3" type="ordered locus">NOCYR_1851</name>
</gene>
<dbReference type="SFLD" id="SFLDG01018">
    <property type="entry name" value="Squalene/Phytoene_Synthase_Lik"/>
    <property type="match status" value="1"/>
</dbReference>
<reference evidence="3 4" key="1">
    <citation type="journal article" date="2012" name="J. Bacteriol.">
        <title>Genome sequence of the human- and animal-pathogenic strain Nocardia cyriacigeorgica GUH-2.</title>
        <authorList>
            <person name="Zoropogui A."/>
            <person name="Pujic P."/>
            <person name="Normand P."/>
            <person name="Barbe V."/>
            <person name="Beaman B."/>
            <person name="Beaman L."/>
            <person name="Boiron P."/>
            <person name="Colinon C."/>
            <person name="Deredjian A."/>
            <person name="Graindorge A."/>
            <person name="Mangenot S."/>
            <person name="Nazaret S."/>
            <person name="Neto M."/>
            <person name="Petit S."/>
            <person name="Roche D."/>
            <person name="Vallenet D."/>
            <person name="Rodriguez-Nava V."/>
            <person name="Richard Y."/>
            <person name="Cournoyer B."/>
            <person name="Blaha D."/>
        </authorList>
    </citation>
    <scope>NUCLEOTIDE SEQUENCE [LARGE SCALE GENOMIC DNA]</scope>
    <source>
        <strain evidence="3 4">GUH-2</strain>
    </source>
</reference>
<dbReference type="STRING" id="1127134.NOCYR_1851"/>
<keyword evidence="2" id="KW-0808">Transferase</keyword>
<dbReference type="InterPro" id="IPR008949">
    <property type="entry name" value="Isoprenoid_synthase_dom_sf"/>
</dbReference>
<dbReference type="InterPro" id="IPR002060">
    <property type="entry name" value="Squ/phyt_synthse"/>
</dbReference>
<accession>H6RCZ3</accession>
<dbReference type="SUPFAM" id="SSF48576">
    <property type="entry name" value="Terpenoid synthases"/>
    <property type="match status" value="1"/>
</dbReference>
<dbReference type="AlphaFoldDB" id="H6RCZ3"/>
<evidence type="ECO:0000256" key="2">
    <source>
        <dbReference type="ARBA" id="ARBA00022679"/>
    </source>
</evidence>
<dbReference type="KEGG" id="ncy:NOCYR_1851"/>
<evidence type="ECO:0000313" key="3">
    <source>
        <dbReference type="EMBL" id="CCF62637.1"/>
    </source>
</evidence>
<dbReference type="EMBL" id="FO082843">
    <property type="protein sequence ID" value="CCF62637.1"/>
    <property type="molecule type" value="Genomic_DNA"/>
</dbReference>
<protein>
    <submittedName>
        <fullName evidence="3">Phytoene synthase</fullName>
    </submittedName>
</protein>
<name>H6RCZ3_NOCCG</name>
<dbReference type="SFLD" id="SFLDS00005">
    <property type="entry name" value="Isoprenoid_Synthase_Type_I"/>
    <property type="match status" value="1"/>
</dbReference>
<evidence type="ECO:0000256" key="1">
    <source>
        <dbReference type="ARBA" id="ARBA00004684"/>
    </source>
</evidence>
<dbReference type="PROSITE" id="PS01044">
    <property type="entry name" value="SQUALEN_PHYTOEN_SYN_1"/>
    <property type="match status" value="1"/>
</dbReference>
<keyword evidence="4" id="KW-1185">Reference proteome</keyword>
<dbReference type="CDD" id="cd00683">
    <property type="entry name" value="Trans_IPPS_HH"/>
    <property type="match status" value="1"/>
</dbReference>
<dbReference type="Gene3D" id="1.10.600.10">
    <property type="entry name" value="Farnesyl Diphosphate Synthase"/>
    <property type="match status" value="1"/>
</dbReference>